<evidence type="ECO:0000313" key="2">
    <source>
        <dbReference type="Proteomes" id="UP000660745"/>
    </source>
</evidence>
<keyword evidence="2" id="KW-1185">Reference proteome</keyword>
<dbReference type="AlphaFoldDB" id="A0A918A0X5"/>
<evidence type="ECO:0008006" key="3">
    <source>
        <dbReference type="Google" id="ProtNLM"/>
    </source>
</evidence>
<reference evidence="1" key="2">
    <citation type="submission" date="2020-09" db="EMBL/GenBank/DDBJ databases">
        <authorList>
            <person name="Sun Q."/>
            <person name="Zhou Y."/>
        </authorList>
    </citation>
    <scope>NUCLEOTIDE SEQUENCE</scope>
    <source>
        <strain evidence="1">CGMCC 4.7430</strain>
    </source>
</reference>
<gene>
    <name evidence="1" type="ORF">GCM10012278_14910</name>
</gene>
<name>A0A918A0X5_9ACTN</name>
<dbReference type="EMBL" id="BMNK01000002">
    <property type="protein sequence ID" value="GGP03488.1"/>
    <property type="molecule type" value="Genomic_DNA"/>
</dbReference>
<evidence type="ECO:0000313" key="1">
    <source>
        <dbReference type="EMBL" id="GGP03488.1"/>
    </source>
</evidence>
<comment type="caution">
    <text evidence="1">The sequence shown here is derived from an EMBL/GenBank/DDBJ whole genome shotgun (WGS) entry which is preliminary data.</text>
</comment>
<accession>A0A918A0X5</accession>
<protein>
    <recommendedName>
        <fullName evidence="3">Tetratricopeptide repeat protein</fullName>
    </recommendedName>
</protein>
<reference evidence="1" key="1">
    <citation type="journal article" date="2014" name="Int. J. Syst. Evol. Microbiol.">
        <title>Complete genome sequence of Corynebacterium casei LMG S-19264T (=DSM 44701T), isolated from a smear-ripened cheese.</title>
        <authorList>
            <consortium name="US DOE Joint Genome Institute (JGI-PGF)"/>
            <person name="Walter F."/>
            <person name="Albersmeier A."/>
            <person name="Kalinowski J."/>
            <person name="Ruckert C."/>
        </authorList>
    </citation>
    <scope>NUCLEOTIDE SEQUENCE</scope>
    <source>
        <strain evidence="1">CGMCC 4.7430</strain>
    </source>
</reference>
<dbReference type="Proteomes" id="UP000660745">
    <property type="component" value="Unassembled WGS sequence"/>
</dbReference>
<sequence length="82" mass="9011">MLCNLCLVLGGTGRFEEATRHLGLFGQAVQDYERALEIRDDIGDAATTRGPADARPVRQVRFHCRVSGVSDATWVSFCGLRT</sequence>
<proteinExistence type="predicted"/>
<dbReference type="RefSeq" id="WP_189137722.1">
    <property type="nucleotide sequence ID" value="NZ_BMNK01000002.1"/>
</dbReference>
<organism evidence="1 2">
    <name type="scientific">Nonomuraea glycinis</name>
    <dbReference type="NCBI Taxonomy" id="2047744"/>
    <lineage>
        <taxon>Bacteria</taxon>
        <taxon>Bacillati</taxon>
        <taxon>Actinomycetota</taxon>
        <taxon>Actinomycetes</taxon>
        <taxon>Streptosporangiales</taxon>
        <taxon>Streptosporangiaceae</taxon>
        <taxon>Nonomuraea</taxon>
    </lineage>
</organism>